<proteinExistence type="predicted"/>
<reference evidence="4 5" key="1">
    <citation type="submission" date="2019-02" db="EMBL/GenBank/DDBJ databases">
        <title>Sequencing the genomes of 1000 actinobacteria strains.</title>
        <authorList>
            <person name="Klenk H.-P."/>
        </authorList>
    </citation>
    <scope>NUCLEOTIDE SEQUENCE [LARGE SCALE GENOMIC DNA]</scope>
    <source>
        <strain evidence="4 5">DSM 45162</strain>
    </source>
</reference>
<keyword evidence="2" id="KW-0472">Membrane</keyword>
<keyword evidence="5" id="KW-1185">Reference proteome</keyword>
<accession>A0A4Q7ZL87</accession>
<comment type="caution">
    <text evidence="4">The sequence shown here is derived from an EMBL/GenBank/DDBJ whole genome shotgun (WGS) entry which is preliminary data.</text>
</comment>
<feature type="region of interest" description="Disordered" evidence="1">
    <location>
        <begin position="46"/>
        <end position="108"/>
    </location>
</feature>
<protein>
    <submittedName>
        <fullName evidence="4">Uncharacterized protein DUF239</fullName>
    </submittedName>
</protein>
<dbReference type="Proteomes" id="UP000292564">
    <property type="component" value="Unassembled WGS sequence"/>
</dbReference>
<organism evidence="4 5">
    <name type="scientific">Krasilnikovia cinnamomea</name>
    <dbReference type="NCBI Taxonomy" id="349313"/>
    <lineage>
        <taxon>Bacteria</taxon>
        <taxon>Bacillati</taxon>
        <taxon>Actinomycetota</taxon>
        <taxon>Actinomycetes</taxon>
        <taxon>Micromonosporales</taxon>
        <taxon>Micromonosporaceae</taxon>
        <taxon>Krasilnikovia</taxon>
    </lineage>
</organism>
<evidence type="ECO:0000313" key="4">
    <source>
        <dbReference type="EMBL" id="RZU51722.1"/>
    </source>
</evidence>
<dbReference type="PANTHER" id="PTHR31589:SF110">
    <property type="entry name" value="PROTEIN, PUTATIVE (DUF239)-RELATED"/>
    <property type="match status" value="1"/>
</dbReference>
<dbReference type="PROSITE" id="PS52045">
    <property type="entry name" value="NEPROSIN_PEP_CD"/>
    <property type="match status" value="1"/>
</dbReference>
<feature type="region of interest" description="Disordered" evidence="1">
    <location>
        <begin position="129"/>
        <end position="173"/>
    </location>
</feature>
<dbReference type="InterPro" id="IPR004314">
    <property type="entry name" value="Neprosin"/>
</dbReference>
<evidence type="ECO:0000313" key="5">
    <source>
        <dbReference type="Proteomes" id="UP000292564"/>
    </source>
</evidence>
<dbReference type="Pfam" id="PF03080">
    <property type="entry name" value="Neprosin"/>
    <property type="match status" value="1"/>
</dbReference>
<feature type="domain" description="Neprosin PEP catalytic" evidence="3">
    <location>
        <begin position="173"/>
        <end position="393"/>
    </location>
</feature>
<dbReference type="EMBL" id="SHKY01000001">
    <property type="protein sequence ID" value="RZU51722.1"/>
    <property type="molecule type" value="Genomic_DNA"/>
</dbReference>
<feature type="compositionally biased region" description="Low complexity" evidence="1">
    <location>
        <begin position="149"/>
        <end position="163"/>
    </location>
</feature>
<keyword evidence="2" id="KW-0812">Transmembrane</keyword>
<dbReference type="AlphaFoldDB" id="A0A4Q7ZL87"/>
<sequence>MNEDGQVSISRRGLVAAGLAVVTVGSMSVVWTLNAGAAENPADVTAVASASAEPSGAATDPSTAGADPSTTGAAPFTTVDADPAGPDPAEDASTPPARLPWGGRPVAVTRAEPGANSAKVAAEGADIAPADKSGATQAPPEFSPKGRNSRWSSVRSTRTSVVAPVPPPLTEPVPRAGSQVNFLYGVGSQNAETDGAYANFSIAKPKLASGDFHTLAELSVQSADGAQIVEVGWTVDRTVNGDSDPHIFVYHWVNRKETCYNACGFVQYSQTVKPGDTLPEGGNKRFGIQHYNDAWWVAYDTEWLGYFPDSLWNGQFTRSGQVQFFGEVASPSTQPCSHMGNGLASDNASAARVGSVAYINGPEVDLNVRAIGGVYSVNKLSARTFRYGGPGAC</sequence>
<evidence type="ECO:0000259" key="3">
    <source>
        <dbReference type="PROSITE" id="PS52045"/>
    </source>
</evidence>
<evidence type="ECO:0000256" key="1">
    <source>
        <dbReference type="SAM" id="MobiDB-lite"/>
    </source>
</evidence>
<evidence type="ECO:0000256" key="2">
    <source>
        <dbReference type="SAM" id="Phobius"/>
    </source>
</evidence>
<dbReference type="PANTHER" id="PTHR31589">
    <property type="entry name" value="PROTEIN, PUTATIVE (DUF239)-RELATED-RELATED"/>
    <property type="match status" value="1"/>
</dbReference>
<gene>
    <name evidence="4" type="ORF">EV385_3555</name>
</gene>
<keyword evidence="2" id="KW-1133">Transmembrane helix</keyword>
<dbReference type="OrthoDB" id="3285909at2"/>
<name>A0A4Q7ZL87_9ACTN</name>
<feature type="transmembrane region" description="Helical" evidence="2">
    <location>
        <begin position="12"/>
        <end position="33"/>
    </location>
</feature>
<dbReference type="InterPro" id="IPR053168">
    <property type="entry name" value="Glutamic_endopeptidase"/>
</dbReference>